<dbReference type="Pfam" id="PF16558">
    <property type="entry name" value="AZUL"/>
    <property type="match status" value="1"/>
</dbReference>
<feature type="compositionally biased region" description="Basic and acidic residues" evidence="19">
    <location>
        <begin position="1"/>
        <end position="11"/>
    </location>
</feature>
<proteinExistence type="predicted"/>
<feature type="region of interest" description="Disordered" evidence="19">
    <location>
        <begin position="104"/>
        <end position="133"/>
    </location>
</feature>
<feature type="compositionally biased region" description="Polar residues" evidence="19">
    <location>
        <begin position="212"/>
        <end position="222"/>
    </location>
</feature>
<dbReference type="GO" id="GO:0005737">
    <property type="term" value="C:cytoplasm"/>
    <property type="evidence" value="ECO:0007669"/>
    <property type="project" value="UniProtKB-SubCell"/>
</dbReference>
<evidence type="ECO:0000256" key="14">
    <source>
        <dbReference type="ARBA" id="ARBA00023242"/>
    </source>
</evidence>
<keyword evidence="8" id="KW-0479">Metal-binding</keyword>
<dbReference type="Proteomes" id="UP001347796">
    <property type="component" value="Unassembled WGS sequence"/>
</dbReference>
<evidence type="ECO:0000256" key="6">
    <source>
        <dbReference type="ARBA" id="ARBA00022553"/>
    </source>
</evidence>
<organism evidence="21 22">
    <name type="scientific">Patella caerulea</name>
    <name type="common">Rayed Mediterranean limpet</name>
    <dbReference type="NCBI Taxonomy" id="87958"/>
    <lineage>
        <taxon>Eukaryota</taxon>
        <taxon>Metazoa</taxon>
        <taxon>Spiralia</taxon>
        <taxon>Lophotrochozoa</taxon>
        <taxon>Mollusca</taxon>
        <taxon>Gastropoda</taxon>
        <taxon>Patellogastropoda</taxon>
        <taxon>Patelloidea</taxon>
        <taxon>Patellidae</taxon>
        <taxon>Patella</taxon>
    </lineage>
</organism>
<dbReference type="FunFam" id="3.30.2410.10:FF:000003">
    <property type="entry name" value="probable E3 ubiquitin-protein ligase HERC4 isoform X1"/>
    <property type="match status" value="1"/>
</dbReference>
<evidence type="ECO:0000256" key="15">
    <source>
        <dbReference type="ARBA" id="ARBA00067504"/>
    </source>
</evidence>
<dbReference type="CDD" id="cd00078">
    <property type="entry name" value="HECTc"/>
    <property type="match status" value="1"/>
</dbReference>
<protein>
    <recommendedName>
        <fullName evidence="15">Ubiquitin-protein ligase E3A</fullName>
        <ecNumber evidence="4">2.3.2.26</ecNumber>
    </recommendedName>
    <alternativeName>
        <fullName evidence="17">HECT-type ubiquitin transferase E3A</fullName>
    </alternativeName>
    <alternativeName>
        <fullName evidence="16">Oncogenic protein-associated protein E6-AP</fullName>
    </alternativeName>
</protein>
<evidence type="ECO:0000256" key="7">
    <source>
        <dbReference type="ARBA" id="ARBA00022679"/>
    </source>
</evidence>
<dbReference type="InterPro" id="IPR032353">
    <property type="entry name" value="AZUL"/>
</dbReference>
<evidence type="ECO:0000256" key="18">
    <source>
        <dbReference type="PROSITE-ProRule" id="PRU00104"/>
    </source>
</evidence>
<evidence type="ECO:0000256" key="2">
    <source>
        <dbReference type="ARBA" id="ARBA00004123"/>
    </source>
</evidence>
<dbReference type="PANTHER" id="PTHR45700">
    <property type="entry name" value="UBIQUITIN-PROTEIN LIGASE E3C"/>
    <property type="match status" value="1"/>
</dbReference>
<evidence type="ECO:0000256" key="5">
    <source>
        <dbReference type="ARBA" id="ARBA00022490"/>
    </source>
</evidence>
<keyword evidence="22" id="KW-1185">Reference proteome</keyword>
<keyword evidence="12" id="KW-0647">Proteasome</keyword>
<keyword evidence="7" id="KW-0808">Transferase</keyword>
<dbReference type="GO" id="GO:0005634">
    <property type="term" value="C:nucleus"/>
    <property type="evidence" value="ECO:0007669"/>
    <property type="project" value="UniProtKB-SubCell"/>
</dbReference>
<comment type="subcellular location">
    <subcellularLocation>
        <location evidence="3">Cytoplasm</location>
    </subcellularLocation>
    <subcellularLocation>
        <location evidence="2">Nucleus</location>
    </subcellularLocation>
</comment>
<evidence type="ECO:0000259" key="20">
    <source>
        <dbReference type="PROSITE" id="PS50237"/>
    </source>
</evidence>
<dbReference type="GO" id="GO:0010604">
    <property type="term" value="P:positive regulation of macromolecule metabolic process"/>
    <property type="evidence" value="ECO:0007669"/>
    <property type="project" value="UniProtKB-ARBA"/>
</dbReference>
<evidence type="ECO:0000256" key="12">
    <source>
        <dbReference type="ARBA" id="ARBA00022942"/>
    </source>
</evidence>
<dbReference type="EMBL" id="JAZGQO010000011">
    <property type="protein sequence ID" value="KAK6172950.1"/>
    <property type="molecule type" value="Genomic_DNA"/>
</dbReference>
<sequence length="906" mass="102666">MNSKENNKEEGGAEAARVPDPIDGEANQTGEGEGMKRAAAKQLIERYYYQLTNGCGDTNCRNAYCSSCPEFCFRQADRNSLALRAIDLFRTKVKLCDYQPNKLRRPSQDSDEFSGKNGGELKTKGDKPSTSSTIDAETYVSNIVSAFVPSVSKVTYLTEEKVYSIIDDCKAVDDWSKLIHTIGSVFNSPDSLILSFRKIVSDKNRKSPTIADCSSKNASPQSVEMEVAEKSDTESMKSDSECDVPSPVRKKLVSNISLDIEGLRRCFERLMDIPGHPFQSALINALRSLSKAVEMDIKYHNALKRDPNYINVFLIVFEIPLLHSPEFIEHAFPVFCRALGHLSLDGQVLLARVLSEYPVNRLREMLQALQQLVTVKVINGDGQWGQQCQLNDDDGIVGAAKVMKILYYANILGGKCDSSELVEEEKRLETLESQESHEFLQGAVSLDKELYQAKDDPLAKELSARASDCREPLIPFEEFVNEPLNDYIDISTDYAYYRAESDLKFSFVTHNFILTTASKHMTMYFDNRIRMLNERRTSFLQTIIHGAPPMPYLKLCVRRNHVIEDALISLEMFAMQNPNDLKKQLFVEFDGEQGLDEGGVSKEFFQLVVEKLFNPDIGMFTHNEESNLYWFNPTSFENDGQFTLIGIMLGLAIYNSCILDIHFPMVVYRKLMGKIGTMEDLHEFDPTLANSLQHILDYEDDDVEDVFLMNFHVSYHDVFGNNLTTDLKPNGSSIPVTASNKEEFVKLYIDFLLNKSIERQFKAFKRGFNMVTNESPLRMLFRPDEIELLVCGSKVLDFNALEEATEYDNGFTAQSTTIRNFWDIVHAFPETEKRKLLQFTTGTDRVPVGGLSKLKLTIAKNGPDSDRLPTSHTCFNVLLLPDYDTKTKLEERLLKAITYSKGFGML</sequence>
<dbReference type="InterPro" id="IPR044611">
    <property type="entry name" value="E3A/B/C-like"/>
</dbReference>
<dbReference type="Pfam" id="PF00632">
    <property type="entry name" value="HECT"/>
    <property type="match status" value="1"/>
</dbReference>
<dbReference type="GO" id="GO:0080090">
    <property type="term" value="P:regulation of primary metabolic process"/>
    <property type="evidence" value="ECO:0007669"/>
    <property type="project" value="UniProtKB-ARBA"/>
</dbReference>
<dbReference type="InterPro" id="IPR000569">
    <property type="entry name" value="HECT_dom"/>
</dbReference>
<feature type="active site" description="Glycyl thioester intermediate" evidence="18">
    <location>
        <position position="874"/>
    </location>
</feature>
<accession>A0AAN8PNN3</accession>
<dbReference type="PROSITE" id="PS50237">
    <property type="entry name" value="HECT"/>
    <property type="match status" value="1"/>
</dbReference>
<keyword evidence="5" id="KW-0963">Cytoplasm</keyword>
<gene>
    <name evidence="21" type="ORF">SNE40_016502</name>
</gene>
<evidence type="ECO:0000313" key="22">
    <source>
        <dbReference type="Proteomes" id="UP001347796"/>
    </source>
</evidence>
<dbReference type="FunFam" id="3.90.1750.10:FF:000008">
    <property type="entry name" value="Putative ubiquitin-protein ligase E3A"/>
    <property type="match status" value="1"/>
</dbReference>
<dbReference type="GO" id="GO:0042752">
    <property type="term" value="P:regulation of circadian rhythm"/>
    <property type="evidence" value="ECO:0007669"/>
    <property type="project" value="UniProtKB-ARBA"/>
</dbReference>
<keyword evidence="13" id="KW-0090">Biological rhythms</keyword>
<comment type="caution">
    <text evidence="21">The sequence shown here is derived from an EMBL/GenBank/DDBJ whole genome shotgun (WGS) entry which is preliminary data.</text>
</comment>
<dbReference type="GO" id="GO:0048513">
    <property type="term" value="P:animal organ development"/>
    <property type="evidence" value="ECO:0007669"/>
    <property type="project" value="UniProtKB-ARBA"/>
</dbReference>
<dbReference type="Gene3D" id="3.30.2410.10">
    <property type="entry name" value="Hect, E3 ligase catalytic domain"/>
    <property type="match status" value="1"/>
</dbReference>
<dbReference type="SUPFAM" id="SSF56204">
    <property type="entry name" value="Hect, E3 ligase catalytic domain"/>
    <property type="match status" value="1"/>
</dbReference>
<evidence type="ECO:0000256" key="19">
    <source>
        <dbReference type="SAM" id="MobiDB-lite"/>
    </source>
</evidence>
<evidence type="ECO:0000256" key="8">
    <source>
        <dbReference type="ARBA" id="ARBA00022723"/>
    </source>
</evidence>
<dbReference type="AlphaFoldDB" id="A0AAN8PNN3"/>
<evidence type="ECO:0000256" key="3">
    <source>
        <dbReference type="ARBA" id="ARBA00004496"/>
    </source>
</evidence>
<dbReference type="InterPro" id="IPR042556">
    <property type="entry name" value="AZUL_sf"/>
</dbReference>
<keyword evidence="6" id="KW-0597">Phosphoprotein</keyword>
<evidence type="ECO:0000256" key="17">
    <source>
        <dbReference type="ARBA" id="ARBA00077264"/>
    </source>
</evidence>
<dbReference type="Gene3D" id="3.90.1750.10">
    <property type="entry name" value="Hect, E3 ligase catalytic domains"/>
    <property type="match status" value="1"/>
</dbReference>
<dbReference type="Gene3D" id="6.10.130.10">
    <property type="entry name" value="Ubiquitin-protein ligase E3A, N-terminal zinc-binding domain (AZUL)"/>
    <property type="match status" value="1"/>
</dbReference>
<dbReference type="PANTHER" id="PTHR45700:SF8">
    <property type="entry name" value="HECT-TYPE E3 UBIQUITIN TRANSFERASE"/>
    <property type="match status" value="1"/>
</dbReference>
<evidence type="ECO:0000256" key="13">
    <source>
        <dbReference type="ARBA" id="ARBA00023108"/>
    </source>
</evidence>
<evidence type="ECO:0000256" key="4">
    <source>
        <dbReference type="ARBA" id="ARBA00012485"/>
    </source>
</evidence>
<dbReference type="GO" id="GO:0000502">
    <property type="term" value="C:proteasome complex"/>
    <property type="evidence" value="ECO:0007669"/>
    <property type="project" value="UniProtKB-KW"/>
</dbReference>
<keyword evidence="10 18" id="KW-0833">Ubl conjugation pathway</keyword>
<feature type="region of interest" description="Disordered" evidence="19">
    <location>
        <begin position="1"/>
        <end position="37"/>
    </location>
</feature>
<evidence type="ECO:0000256" key="9">
    <source>
        <dbReference type="ARBA" id="ARBA00022771"/>
    </source>
</evidence>
<feature type="domain" description="HECT" evidence="20">
    <location>
        <begin position="577"/>
        <end position="906"/>
    </location>
</feature>
<evidence type="ECO:0000313" key="21">
    <source>
        <dbReference type="EMBL" id="KAK6172950.1"/>
    </source>
</evidence>
<evidence type="ECO:0000256" key="1">
    <source>
        <dbReference type="ARBA" id="ARBA00000885"/>
    </source>
</evidence>
<dbReference type="Gene3D" id="3.30.2160.10">
    <property type="entry name" value="Hect, E3 ligase catalytic domain"/>
    <property type="match status" value="1"/>
</dbReference>
<evidence type="ECO:0000256" key="10">
    <source>
        <dbReference type="ARBA" id="ARBA00022786"/>
    </source>
</evidence>
<dbReference type="GO" id="GO:0048511">
    <property type="term" value="P:rhythmic process"/>
    <property type="evidence" value="ECO:0007669"/>
    <property type="project" value="UniProtKB-KW"/>
</dbReference>
<feature type="compositionally biased region" description="Basic and acidic residues" evidence="19">
    <location>
        <begin position="227"/>
        <end position="240"/>
    </location>
</feature>
<dbReference type="InterPro" id="IPR035983">
    <property type="entry name" value="Hect_E3_ubiquitin_ligase"/>
</dbReference>
<dbReference type="GO" id="GO:0008270">
    <property type="term" value="F:zinc ion binding"/>
    <property type="evidence" value="ECO:0007669"/>
    <property type="project" value="UniProtKB-KW"/>
</dbReference>
<dbReference type="GO" id="GO:0000209">
    <property type="term" value="P:protein polyubiquitination"/>
    <property type="evidence" value="ECO:0007669"/>
    <property type="project" value="InterPro"/>
</dbReference>
<comment type="catalytic activity">
    <reaction evidence="1">
        <text>S-ubiquitinyl-[E2 ubiquitin-conjugating enzyme]-L-cysteine + [acceptor protein]-L-lysine = [E2 ubiquitin-conjugating enzyme]-L-cysteine + N(6)-ubiquitinyl-[acceptor protein]-L-lysine.</text>
        <dbReference type="EC" id="2.3.2.26"/>
    </reaction>
</comment>
<dbReference type="GO" id="GO:0048731">
    <property type="term" value="P:system development"/>
    <property type="evidence" value="ECO:0007669"/>
    <property type="project" value="UniProtKB-ARBA"/>
</dbReference>
<dbReference type="FunFam" id="3.30.2160.10:FF:000004">
    <property type="entry name" value="probable E3 ubiquitin-protein ligase HERC4 isoform X1"/>
    <property type="match status" value="1"/>
</dbReference>
<keyword evidence="11" id="KW-0862">Zinc</keyword>
<evidence type="ECO:0000256" key="11">
    <source>
        <dbReference type="ARBA" id="ARBA00022833"/>
    </source>
</evidence>
<reference evidence="21 22" key="1">
    <citation type="submission" date="2024-01" db="EMBL/GenBank/DDBJ databases">
        <title>The genome of the rayed Mediterranean limpet Patella caerulea (Linnaeus, 1758).</title>
        <authorList>
            <person name="Anh-Thu Weber A."/>
            <person name="Halstead-Nussloch G."/>
        </authorList>
    </citation>
    <scope>NUCLEOTIDE SEQUENCE [LARGE SCALE GENOMIC DNA]</scope>
    <source>
        <strain evidence="21">AATW-2023a</strain>
        <tissue evidence="21">Whole specimen</tissue>
    </source>
</reference>
<name>A0AAN8PNN3_PATCE</name>
<keyword evidence="9" id="KW-0863">Zinc-finger</keyword>
<dbReference type="GO" id="GO:0061630">
    <property type="term" value="F:ubiquitin protein ligase activity"/>
    <property type="evidence" value="ECO:0007669"/>
    <property type="project" value="UniProtKB-EC"/>
</dbReference>
<dbReference type="SMART" id="SM00119">
    <property type="entry name" value="HECTc"/>
    <property type="match status" value="1"/>
</dbReference>
<dbReference type="GO" id="GO:0030518">
    <property type="term" value="P:nuclear receptor-mediated steroid hormone signaling pathway"/>
    <property type="evidence" value="ECO:0007669"/>
    <property type="project" value="UniProtKB-ARBA"/>
</dbReference>
<keyword evidence="14" id="KW-0539">Nucleus</keyword>
<feature type="region of interest" description="Disordered" evidence="19">
    <location>
        <begin position="207"/>
        <end position="243"/>
    </location>
</feature>
<dbReference type="GO" id="GO:0006511">
    <property type="term" value="P:ubiquitin-dependent protein catabolic process"/>
    <property type="evidence" value="ECO:0007669"/>
    <property type="project" value="UniProtKB-ARBA"/>
</dbReference>
<dbReference type="EC" id="2.3.2.26" evidence="4"/>
<evidence type="ECO:0000256" key="16">
    <source>
        <dbReference type="ARBA" id="ARBA00077235"/>
    </source>
</evidence>